<feature type="signal peptide" evidence="1">
    <location>
        <begin position="1"/>
        <end position="25"/>
    </location>
</feature>
<reference evidence="2 4" key="1">
    <citation type="journal article" date="2011" name="Nature">
        <title>The Medicago genome provides insight into the evolution of rhizobial symbioses.</title>
        <authorList>
            <person name="Young N.D."/>
            <person name="Debelle F."/>
            <person name="Oldroyd G.E."/>
            <person name="Geurts R."/>
            <person name="Cannon S.B."/>
            <person name="Udvardi M.K."/>
            <person name="Benedito V.A."/>
            <person name="Mayer K.F."/>
            <person name="Gouzy J."/>
            <person name="Schoof H."/>
            <person name="Van de Peer Y."/>
            <person name="Proost S."/>
            <person name="Cook D.R."/>
            <person name="Meyers B.C."/>
            <person name="Spannagl M."/>
            <person name="Cheung F."/>
            <person name="De Mita S."/>
            <person name="Krishnakumar V."/>
            <person name="Gundlach H."/>
            <person name="Zhou S."/>
            <person name="Mudge J."/>
            <person name="Bharti A.K."/>
            <person name="Murray J.D."/>
            <person name="Naoumkina M.A."/>
            <person name="Rosen B."/>
            <person name="Silverstein K.A."/>
            <person name="Tang H."/>
            <person name="Rombauts S."/>
            <person name="Zhao P.X."/>
            <person name="Zhou P."/>
            <person name="Barbe V."/>
            <person name="Bardou P."/>
            <person name="Bechner M."/>
            <person name="Bellec A."/>
            <person name="Berger A."/>
            <person name="Berges H."/>
            <person name="Bidwell S."/>
            <person name="Bisseling T."/>
            <person name="Choisne N."/>
            <person name="Couloux A."/>
            <person name="Denny R."/>
            <person name="Deshpande S."/>
            <person name="Dai X."/>
            <person name="Doyle J.J."/>
            <person name="Dudez A.M."/>
            <person name="Farmer A.D."/>
            <person name="Fouteau S."/>
            <person name="Franken C."/>
            <person name="Gibelin C."/>
            <person name="Gish J."/>
            <person name="Goldstein S."/>
            <person name="Gonzalez A.J."/>
            <person name="Green P.J."/>
            <person name="Hallab A."/>
            <person name="Hartog M."/>
            <person name="Hua A."/>
            <person name="Humphray S.J."/>
            <person name="Jeong D.H."/>
            <person name="Jing Y."/>
            <person name="Jocker A."/>
            <person name="Kenton S.M."/>
            <person name="Kim D.J."/>
            <person name="Klee K."/>
            <person name="Lai H."/>
            <person name="Lang C."/>
            <person name="Lin S."/>
            <person name="Macmil S.L."/>
            <person name="Magdelenat G."/>
            <person name="Matthews L."/>
            <person name="McCorrison J."/>
            <person name="Monaghan E.L."/>
            <person name="Mun J.H."/>
            <person name="Najar F.Z."/>
            <person name="Nicholson C."/>
            <person name="Noirot C."/>
            <person name="O'Bleness M."/>
            <person name="Paule C.R."/>
            <person name="Poulain J."/>
            <person name="Prion F."/>
            <person name="Qin B."/>
            <person name="Qu C."/>
            <person name="Retzel E.F."/>
            <person name="Riddle C."/>
            <person name="Sallet E."/>
            <person name="Samain S."/>
            <person name="Samson N."/>
            <person name="Sanders I."/>
            <person name="Saurat O."/>
            <person name="Scarpelli C."/>
            <person name="Schiex T."/>
            <person name="Segurens B."/>
            <person name="Severin A.J."/>
            <person name="Sherrier D.J."/>
            <person name="Shi R."/>
            <person name="Sims S."/>
            <person name="Singer S.R."/>
            <person name="Sinharoy S."/>
            <person name="Sterck L."/>
            <person name="Viollet A."/>
            <person name="Wang B.B."/>
            <person name="Wang K."/>
            <person name="Wang M."/>
            <person name="Wang X."/>
            <person name="Warfsmann J."/>
            <person name="Weissenbach J."/>
            <person name="White D.D."/>
            <person name="White J.D."/>
            <person name="Wiley G.B."/>
            <person name="Wincker P."/>
            <person name="Xing Y."/>
            <person name="Yang L."/>
            <person name="Yao Z."/>
            <person name="Ying F."/>
            <person name="Zhai J."/>
            <person name="Zhou L."/>
            <person name="Zuber A."/>
            <person name="Denarie J."/>
            <person name="Dixon R.A."/>
            <person name="May G.D."/>
            <person name="Schwartz D.C."/>
            <person name="Rogers J."/>
            <person name="Quetier F."/>
            <person name="Town C.D."/>
            <person name="Roe B.A."/>
        </authorList>
    </citation>
    <scope>NUCLEOTIDE SEQUENCE [LARGE SCALE GENOMIC DNA]</scope>
    <source>
        <strain evidence="2">A17</strain>
        <strain evidence="3 4">cv. Jemalong A17</strain>
    </source>
</reference>
<dbReference type="EMBL" id="CM001223">
    <property type="protein sequence ID" value="KEH22870.1"/>
    <property type="molecule type" value="Genomic_DNA"/>
</dbReference>
<sequence length="79" mass="8569">MAFSFYQSFLFLILCIALVLPSGLAIGSVPDFQCIAPCEGLPEQCPVFCNTRGFKRGGGCQVRPNGKKCCCLPNPPELR</sequence>
<keyword evidence="1" id="KW-0732">Signal</keyword>
<dbReference type="EnsemblPlants" id="KEH22870">
    <property type="protein sequence ID" value="KEH22870"/>
    <property type="gene ID" value="MTR_7g060595"/>
</dbReference>
<dbReference type="Proteomes" id="UP000002051">
    <property type="component" value="Unassembled WGS sequence"/>
</dbReference>
<evidence type="ECO:0000256" key="1">
    <source>
        <dbReference type="SAM" id="SignalP"/>
    </source>
</evidence>
<accession>A0A072UAP5</accession>
<proteinExistence type="predicted"/>
<keyword evidence="4" id="KW-1185">Reference proteome</keyword>
<organism evidence="2 4">
    <name type="scientific">Medicago truncatula</name>
    <name type="common">Barrel medic</name>
    <name type="synonym">Medicago tribuloides</name>
    <dbReference type="NCBI Taxonomy" id="3880"/>
    <lineage>
        <taxon>Eukaryota</taxon>
        <taxon>Viridiplantae</taxon>
        <taxon>Streptophyta</taxon>
        <taxon>Embryophyta</taxon>
        <taxon>Tracheophyta</taxon>
        <taxon>Spermatophyta</taxon>
        <taxon>Magnoliopsida</taxon>
        <taxon>eudicotyledons</taxon>
        <taxon>Gunneridae</taxon>
        <taxon>Pentapetalae</taxon>
        <taxon>rosids</taxon>
        <taxon>fabids</taxon>
        <taxon>Fabales</taxon>
        <taxon>Fabaceae</taxon>
        <taxon>Papilionoideae</taxon>
        <taxon>50 kb inversion clade</taxon>
        <taxon>NPAAA clade</taxon>
        <taxon>Hologalegina</taxon>
        <taxon>IRL clade</taxon>
        <taxon>Trifolieae</taxon>
        <taxon>Medicago</taxon>
    </lineage>
</organism>
<dbReference type="PaxDb" id="3880-AES79273"/>
<reference evidence="2 4" key="2">
    <citation type="journal article" date="2014" name="BMC Genomics">
        <title>An improved genome release (version Mt4.0) for the model legume Medicago truncatula.</title>
        <authorList>
            <person name="Tang H."/>
            <person name="Krishnakumar V."/>
            <person name="Bidwell S."/>
            <person name="Rosen B."/>
            <person name="Chan A."/>
            <person name="Zhou S."/>
            <person name="Gentzbittel L."/>
            <person name="Childs K.L."/>
            <person name="Yandell M."/>
            <person name="Gundlach H."/>
            <person name="Mayer K.F."/>
            <person name="Schwartz D.C."/>
            <person name="Town C.D."/>
        </authorList>
    </citation>
    <scope>GENOME REANNOTATION</scope>
    <source>
        <strain evidence="2">A17</strain>
        <strain evidence="3 4">cv. Jemalong A17</strain>
    </source>
</reference>
<feature type="chain" id="PRO_5014499469" evidence="1">
    <location>
        <begin position="26"/>
        <end position="79"/>
    </location>
</feature>
<dbReference type="AlphaFoldDB" id="A0A072UAP5"/>
<protein>
    <submittedName>
        <fullName evidence="2">LCR</fullName>
    </submittedName>
</protein>
<name>A0A072UAP5_MEDTR</name>
<evidence type="ECO:0000313" key="3">
    <source>
        <dbReference type="EnsemblPlants" id="KEH22870"/>
    </source>
</evidence>
<evidence type="ECO:0000313" key="4">
    <source>
        <dbReference type="Proteomes" id="UP000002051"/>
    </source>
</evidence>
<evidence type="ECO:0000313" key="2">
    <source>
        <dbReference type="EMBL" id="KEH22870.1"/>
    </source>
</evidence>
<dbReference type="HOGENOM" id="CLU_190964_1_1_1"/>
<reference evidence="3" key="3">
    <citation type="submission" date="2015-04" db="UniProtKB">
        <authorList>
            <consortium name="EnsemblPlants"/>
        </authorList>
    </citation>
    <scope>IDENTIFICATION</scope>
    <source>
        <strain evidence="3">cv. Jemalong A17</strain>
    </source>
</reference>
<gene>
    <name evidence="2" type="ordered locus">MTR_7g060595</name>
</gene>